<evidence type="ECO:0008006" key="3">
    <source>
        <dbReference type="Google" id="ProtNLM"/>
    </source>
</evidence>
<evidence type="ECO:0000313" key="2">
    <source>
        <dbReference type="Proteomes" id="UP000177230"/>
    </source>
</evidence>
<dbReference type="AlphaFoldDB" id="A0A1F5R2I8"/>
<dbReference type="CDD" id="cd02440">
    <property type="entry name" value="AdoMet_MTases"/>
    <property type="match status" value="1"/>
</dbReference>
<comment type="caution">
    <text evidence="1">The sequence shown here is derived from an EMBL/GenBank/DDBJ whole genome shotgun (WGS) entry which is preliminary data.</text>
</comment>
<dbReference type="SUPFAM" id="SSF53335">
    <property type="entry name" value="S-adenosyl-L-methionine-dependent methyltransferases"/>
    <property type="match status" value="1"/>
</dbReference>
<dbReference type="InterPro" id="IPR029063">
    <property type="entry name" value="SAM-dependent_MTases_sf"/>
</dbReference>
<name>A0A1F5R2I8_9BACT</name>
<accession>A0A1F5R2I8</accession>
<dbReference type="PANTHER" id="PTHR43861:SF6">
    <property type="entry name" value="METHYLTRANSFERASE TYPE 11"/>
    <property type="match status" value="1"/>
</dbReference>
<protein>
    <recommendedName>
        <fullName evidence="3">Methyltransferase type 11 domain-containing protein</fullName>
    </recommendedName>
</protein>
<dbReference type="Proteomes" id="UP000177230">
    <property type="component" value="Unassembled WGS sequence"/>
</dbReference>
<dbReference type="PANTHER" id="PTHR43861">
    <property type="entry name" value="TRANS-ACONITATE 2-METHYLTRANSFERASE-RELATED"/>
    <property type="match status" value="1"/>
</dbReference>
<reference evidence="1 2" key="1">
    <citation type="journal article" date="2016" name="Nat. Commun.">
        <title>Thousands of microbial genomes shed light on interconnected biogeochemical processes in an aquifer system.</title>
        <authorList>
            <person name="Anantharaman K."/>
            <person name="Brown C.T."/>
            <person name="Hug L.A."/>
            <person name="Sharon I."/>
            <person name="Castelle C.J."/>
            <person name="Probst A.J."/>
            <person name="Thomas B.C."/>
            <person name="Singh A."/>
            <person name="Wilkins M.J."/>
            <person name="Karaoz U."/>
            <person name="Brodie E.L."/>
            <person name="Williams K.H."/>
            <person name="Hubbard S.S."/>
            <person name="Banfield J.F."/>
        </authorList>
    </citation>
    <scope>NUCLEOTIDE SEQUENCE [LARGE SCALE GENOMIC DNA]</scope>
</reference>
<dbReference type="Pfam" id="PF13489">
    <property type="entry name" value="Methyltransf_23"/>
    <property type="match status" value="1"/>
</dbReference>
<evidence type="ECO:0000313" key="1">
    <source>
        <dbReference type="EMBL" id="OGF08131.1"/>
    </source>
</evidence>
<dbReference type="Gene3D" id="3.40.50.150">
    <property type="entry name" value="Vaccinia Virus protein VP39"/>
    <property type="match status" value="1"/>
</dbReference>
<organism evidence="1 2">
    <name type="scientific">Candidatus Edwardsbacteria bacterium GWF2_54_11</name>
    <dbReference type="NCBI Taxonomy" id="1817851"/>
    <lineage>
        <taxon>Bacteria</taxon>
        <taxon>Candidatus Edwardsiibacteriota</taxon>
    </lineage>
</organism>
<dbReference type="EMBL" id="MFFM01000048">
    <property type="protein sequence ID" value="OGF08131.1"/>
    <property type="molecule type" value="Genomic_DNA"/>
</dbReference>
<proteinExistence type="predicted"/>
<sequence length="331" mass="37772">MSMVPTSFISVPCNLCGSNDTELLTNVRENQDGKEIIFNLVRCKKCSLTYVNPMPSSETIGLFYPQTYYSHQNPARKKNFKKYLQLIARQSYLNDSNAKGLLKKAIIKCIGTILNQQIDIVVPNIKNGKILDVGCGNGDMIAWMKEYGWDIYGTEISKKACDFAEKQGLKIYCGQLKDASFSIDFFDVVTINHVLEHVHDPLSVLTECNRILKKGGLLIVGVPNYNCYDSMLFGTNWSQLDVPRHLYHFTMDTLNQMLNMAGFKIDKWKYKTIPLPFYDTHNVNNAKVNCTNKKLIILKFKASVIKFARYVFSKNKGQRFCINLTAYARKS</sequence>
<gene>
    <name evidence="1" type="ORF">A2024_08095</name>
</gene>